<proteinExistence type="predicted"/>
<dbReference type="AlphaFoldDB" id="A0A0G4QFM8"/>
<dbReference type="Proteomes" id="UP000183920">
    <property type="component" value="Unassembled WGS sequence"/>
</dbReference>
<accession>A0A0G4QFM8</accession>
<dbReference type="PANTHER" id="PTHR11102:SF160">
    <property type="entry name" value="ERAD-ASSOCIATED E3 UBIQUITIN-PROTEIN LIGASE COMPONENT HRD3"/>
    <property type="match status" value="1"/>
</dbReference>
<evidence type="ECO:0000313" key="2">
    <source>
        <dbReference type="EMBL" id="CRL64590.1"/>
    </source>
</evidence>
<keyword evidence="1" id="KW-0732">Signal</keyword>
<reference evidence="3" key="1">
    <citation type="submission" date="2015-06" db="EMBL/GenBank/DDBJ databases">
        <authorList>
            <person name="Urmite Genomes"/>
        </authorList>
    </citation>
    <scope>NUCLEOTIDE SEQUENCE [LARGE SCALE GENOMIC DNA]</scope>
    <source>
        <strain evidence="3">CSUR P1867</strain>
    </source>
</reference>
<feature type="signal peptide" evidence="1">
    <location>
        <begin position="1"/>
        <end position="24"/>
    </location>
</feature>
<dbReference type="SMART" id="SM00671">
    <property type="entry name" value="SEL1"/>
    <property type="match status" value="4"/>
</dbReference>
<dbReference type="Gene3D" id="1.25.40.10">
    <property type="entry name" value="Tetratricopeptide repeat domain"/>
    <property type="match status" value="1"/>
</dbReference>
<sequence precursor="true">MTFMKYISTFTTLLTLVCSFSLQANFEEQDKRKFEDTRKEALNHNAQAQYQLAEMYLMGTGVEKNLLNAQLWANESIKNDYADAYALLADLYLFNADPYFKNHYVEARKLATIAANKGSIRGKISLATTLISPLSGETDYKKAIVLLEEAATTHQPEFVYAPIWLGVLYSGVGNVPADTEKANMWFTKANKMTFEGFAQAMASFMFSGQYHIIEPNKQKADELMKQACEEAKKVGNEFYCQHEFN</sequence>
<dbReference type="SUPFAM" id="SSF81901">
    <property type="entry name" value="HCP-like"/>
    <property type="match status" value="1"/>
</dbReference>
<dbReference type="EMBL" id="CVRY01000006">
    <property type="protein sequence ID" value="CRL64590.1"/>
    <property type="molecule type" value="Genomic_DNA"/>
</dbReference>
<name>A0A0G4QFM8_9GAMM</name>
<feature type="chain" id="PRO_5005196113" evidence="1">
    <location>
        <begin position="25"/>
        <end position="245"/>
    </location>
</feature>
<evidence type="ECO:0000256" key="1">
    <source>
        <dbReference type="SAM" id="SignalP"/>
    </source>
</evidence>
<organism evidence="2 3">
    <name type="scientific">Proteus penneri</name>
    <dbReference type="NCBI Taxonomy" id="102862"/>
    <lineage>
        <taxon>Bacteria</taxon>
        <taxon>Pseudomonadati</taxon>
        <taxon>Pseudomonadota</taxon>
        <taxon>Gammaproteobacteria</taxon>
        <taxon>Enterobacterales</taxon>
        <taxon>Morganellaceae</taxon>
        <taxon>Proteus</taxon>
    </lineage>
</organism>
<dbReference type="InterPro" id="IPR006597">
    <property type="entry name" value="Sel1-like"/>
</dbReference>
<dbReference type="Pfam" id="PF08238">
    <property type="entry name" value="Sel1"/>
    <property type="match status" value="5"/>
</dbReference>
<dbReference type="InterPro" id="IPR050767">
    <property type="entry name" value="Sel1_AlgK"/>
</dbReference>
<gene>
    <name evidence="2" type="ORF">BN1804_03084</name>
</gene>
<evidence type="ECO:0000313" key="3">
    <source>
        <dbReference type="Proteomes" id="UP000183920"/>
    </source>
</evidence>
<protein>
    <submittedName>
        <fullName evidence="2">Sel1 repeat protein</fullName>
    </submittedName>
</protein>
<dbReference type="RefSeq" id="WP_072064706.1">
    <property type="nucleotide sequence ID" value="NZ_CVRY01000006.1"/>
</dbReference>
<dbReference type="InterPro" id="IPR011990">
    <property type="entry name" value="TPR-like_helical_dom_sf"/>
</dbReference>
<dbReference type="PANTHER" id="PTHR11102">
    <property type="entry name" value="SEL-1-LIKE PROTEIN"/>
    <property type="match status" value="1"/>
</dbReference>